<dbReference type="Gene3D" id="4.10.960.10">
    <property type="entry name" value="Ribosomal protein L3, domain 3"/>
    <property type="match status" value="1"/>
</dbReference>
<dbReference type="NCBIfam" id="TIGR03626">
    <property type="entry name" value="L3_arch"/>
    <property type="match status" value="1"/>
</dbReference>
<dbReference type="Pfam" id="PF00297">
    <property type="entry name" value="Ribosomal_L3"/>
    <property type="match status" value="1"/>
</dbReference>
<reference evidence="8" key="1">
    <citation type="journal article" date="2020" name="bioRxiv">
        <title>A rank-normalized archaeal taxonomy based on genome phylogeny resolves widespread incomplete and uneven classifications.</title>
        <authorList>
            <person name="Rinke C."/>
            <person name="Chuvochina M."/>
            <person name="Mussig A.J."/>
            <person name="Chaumeil P.-A."/>
            <person name="Waite D.W."/>
            <person name="Whitman W.B."/>
            <person name="Parks D.H."/>
            <person name="Hugenholtz P."/>
        </authorList>
    </citation>
    <scope>NUCLEOTIDE SEQUENCE</scope>
    <source>
        <strain evidence="8">UBA12518</strain>
    </source>
</reference>
<dbReference type="GO" id="GO:0006412">
    <property type="term" value="P:translation"/>
    <property type="evidence" value="ECO:0007669"/>
    <property type="project" value="UniProtKB-UniRule"/>
</dbReference>
<feature type="region of interest" description="Disordered" evidence="7">
    <location>
        <begin position="1"/>
        <end position="34"/>
    </location>
</feature>
<dbReference type="PANTHER" id="PTHR11363:SF5">
    <property type="entry name" value="LARGE RIBOSOMAL SUBUNIT PROTEIN UL3"/>
    <property type="match status" value="1"/>
</dbReference>
<evidence type="ECO:0000256" key="7">
    <source>
        <dbReference type="SAM" id="MobiDB-lite"/>
    </source>
</evidence>
<dbReference type="InterPro" id="IPR019926">
    <property type="entry name" value="Ribosomal_uL3_CS"/>
</dbReference>
<dbReference type="HAMAP" id="MF_01325_A">
    <property type="entry name" value="Ribosomal_uL3_A"/>
    <property type="match status" value="1"/>
</dbReference>
<gene>
    <name evidence="6" type="primary">rpl3</name>
    <name evidence="8" type="ORF">HA299_01865</name>
</gene>
<dbReference type="GO" id="GO:0003735">
    <property type="term" value="F:structural constituent of ribosome"/>
    <property type="evidence" value="ECO:0007669"/>
    <property type="project" value="UniProtKB-UniRule"/>
</dbReference>
<dbReference type="GO" id="GO:0022625">
    <property type="term" value="C:cytosolic large ribosomal subunit"/>
    <property type="evidence" value="ECO:0007669"/>
    <property type="project" value="UniProtKB-UniRule"/>
</dbReference>
<keyword evidence="5 6" id="KW-0687">Ribonucleoprotein</keyword>
<dbReference type="RefSeq" id="WP_042685453.1">
    <property type="nucleotide sequence ID" value="NZ_DUIH01000009.1"/>
</dbReference>
<comment type="caution">
    <text evidence="8">The sequence shown here is derived from an EMBL/GenBank/DDBJ whole genome shotgun (WGS) entry which is preliminary data.</text>
</comment>
<comment type="similarity">
    <text evidence="1 6">Belongs to the universal ribosomal protein uL3 family.</text>
</comment>
<protein>
    <recommendedName>
        <fullName evidence="6">Large ribosomal subunit protein uL3</fullName>
    </recommendedName>
</protein>
<evidence type="ECO:0000256" key="3">
    <source>
        <dbReference type="ARBA" id="ARBA00022884"/>
    </source>
</evidence>
<evidence type="ECO:0000313" key="8">
    <source>
        <dbReference type="EMBL" id="HIH69357.1"/>
    </source>
</evidence>
<sequence length="331" mass="36115">MGHIHRPRRGSLAFSPRKRAKSETPRISSWPTSDEPGLLGFAGYKAGMTHVMMIDDMPNSPTAGMTVSVPVTIIETPPLRVVAVRGYEDTTYGLKAAGEVWASELDDDLNKVIRIPASSGQEVSVLEEKPLSDVRLIVATQPSLVSGVPKKKPELMEMGVGGMDVSSKLEYAASVLGSSISITDVFSEGELVDTIAVTKGKGTQGPVKRWGVQMQKSKHSRTGKLRHVGTLGPWHPHYVRWTVPQLGQTGYHQRTEYNKRIIKIGERGEEITPAGGIPHYGVVKNAYVLLQGSVPGPRKRLVRMRAPIRPRKVPEGTLNISYISTQSQQGV</sequence>
<dbReference type="PANTHER" id="PTHR11363">
    <property type="entry name" value="60S RIBOSOMAL PROTEIN L3-RELATED"/>
    <property type="match status" value="1"/>
</dbReference>
<dbReference type="Gene3D" id="2.40.30.10">
    <property type="entry name" value="Translation factors"/>
    <property type="match status" value="1"/>
</dbReference>
<dbReference type="InterPro" id="IPR045077">
    <property type="entry name" value="L3_arc_euk"/>
</dbReference>
<dbReference type="SUPFAM" id="SSF50447">
    <property type="entry name" value="Translation proteins"/>
    <property type="match status" value="1"/>
</dbReference>
<proteinExistence type="inferred from homology"/>
<organism evidence="8 9">
    <name type="scientific">Methermicoccus shengliensis</name>
    <dbReference type="NCBI Taxonomy" id="660064"/>
    <lineage>
        <taxon>Archaea</taxon>
        <taxon>Methanobacteriati</taxon>
        <taxon>Methanobacteriota</taxon>
        <taxon>Stenosarchaea group</taxon>
        <taxon>Methanomicrobia</taxon>
        <taxon>Methanosarcinales</taxon>
        <taxon>Methermicoccaceae</taxon>
        <taxon>Methermicoccus</taxon>
    </lineage>
</organism>
<evidence type="ECO:0000256" key="6">
    <source>
        <dbReference type="HAMAP-Rule" id="MF_01325"/>
    </source>
</evidence>
<keyword evidence="3 6" id="KW-0694">RNA-binding</keyword>
<evidence type="ECO:0000256" key="5">
    <source>
        <dbReference type="ARBA" id="ARBA00023274"/>
    </source>
</evidence>
<evidence type="ECO:0000313" key="9">
    <source>
        <dbReference type="Proteomes" id="UP000600363"/>
    </source>
</evidence>
<evidence type="ECO:0000256" key="4">
    <source>
        <dbReference type="ARBA" id="ARBA00022980"/>
    </source>
</evidence>
<keyword evidence="4 6" id="KW-0689">Ribosomal protein</keyword>
<evidence type="ECO:0000256" key="2">
    <source>
        <dbReference type="ARBA" id="ARBA00022730"/>
    </source>
</evidence>
<accession>A0A832RWH2</accession>
<dbReference type="InterPro" id="IPR009000">
    <property type="entry name" value="Transl_B-barrel_sf"/>
</dbReference>
<name>A0A832RWH2_9EURY</name>
<dbReference type="InterPro" id="IPR044892">
    <property type="entry name" value="Ribosomal_L3_dom_3_arc_sf"/>
</dbReference>
<keyword evidence="2 6" id="KW-0699">rRNA-binding</keyword>
<dbReference type="InterPro" id="IPR000597">
    <property type="entry name" value="Ribosomal_uL3"/>
</dbReference>
<comment type="subunit">
    <text evidence="6">Part of the 50S ribosomal subunit. Forms a cluster with proteins L14 and L24e.</text>
</comment>
<dbReference type="NCBIfam" id="NF003261">
    <property type="entry name" value="PRK04231.1"/>
    <property type="match status" value="1"/>
</dbReference>
<dbReference type="Proteomes" id="UP000600363">
    <property type="component" value="Unassembled WGS sequence"/>
</dbReference>
<dbReference type="PROSITE" id="PS00474">
    <property type="entry name" value="RIBOSOMAL_L3"/>
    <property type="match status" value="1"/>
</dbReference>
<evidence type="ECO:0000256" key="1">
    <source>
        <dbReference type="ARBA" id="ARBA00006540"/>
    </source>
</evidence>
<dbReference type="AlphaFoldDB" id="A0A832RWH2"/>
<dbReference type="Gene3D" id="3.30.1430.10">
    <property type="match status" value="1"/>
</dbReference>
<dbReference type="InterPro" id="IPR019928">
    <property type="entry name" value="Ribosomal_uL3_arc"/>
</dbReference>
<dbReference type="GO" id="GO:0019843">
    <property type="term" value="F:rRNA binding"/>
    <property type="evidence" value="ECO:0007669"/>
    <property type="project" value="UniProtKB-UniRule"/>
</dbReference>
<comment type="function">
    <text evidence="6">One of the primary rRNA binding proteins, it binds directly near the 3'-end of the 23S rRNA, where it nucleates assembly of the 50S subunit.</text>
</comment>
<dbReference type="EMBL" id="DUIH01000009">
    <property type="protein sequence ID" value="HIH69357.1"/>
    <property type="molecule type" value="Genomic_DNA"/>
</dbReference>